<reference evidence="1" key="1">
    <citation type="journal article" date="2020" name="mSystems">
        <title>Genome- and Community-Level Interaction Insights into Carbon Utilization and Element Cycling Functions of Hydrothermarchaeota in Hydrothermal Sediment.</title>
        <authorList>
            <person name="Zhou Z."/>
            <person name="Liu Y."/>
            <person name="Xu W."/>
            <person name="Pan J."/>
            <person name="Luo Z.H."/>
            <person name="Li M."/>
        </authorList>
    </citation>
    <scope>NUCLEOTIDE SEQUENCE [LARGE SCALE GENOMIC DNA]</scope>
    <source>
        <strain evidence="1">SpSt-605</strain>
    </source>
</reference>
<name>A0A832GP90_9BACT</name>
<comment type="caution">
    <text evidence="1">The sequence shown here is derived from an EMBL/GenBank/DDBJ whole genome shotgun (WGS) entry which is preliminary data.</text>
</comment>
<evidence type="ECO:0000313" key="1">
    <source>
        <dbReference type="EMBL" id="HGV55467.1"/>
    </source>
</evidence>
<accession>A0A832GP90</accession>
<organism evidence="1">
    <name type="scientific">Caldimicrobium thiodismutans</name>
    <dbReference type="NCBI Taxonomy" id="1653476"/>
    <lineage>
        <taxon>Bacteria</taxon>
        <taxon>Pseudomonadati</taxon>
        <taxon>Thermodesulfobacteriota</taxon>
        <taxon>Thermodesulfobacteria</taxon>
        <taxon>Thermodesulfobacteriales</taxon>
        <taxon>Thermodesulfobacteriaceae</taxon>
        <taxon>Caldimicrobium</taxon>
    </lineage>
</organism>
<gene>
    <name evidence="1" type="ORF">ENT73_05205</name>
</gene>
<sequence>MSIVDLTQAKDEELLAKLERYGLVYGLFVVTEAHLECRFRECDRCFGKDCHSCLTSGGEGGKGEG</sequence>
<dbReference type="AlphaFoldDB" id="A0A832GP90"/>
<dbReference type="EMBL" id="DSZU01000090">
    <property type="protein sequence ID" value="HGV55467.1"/>
    <property type="molecule type" value="Genomic_DNA"/>
</dbReference>
<protein>
    <submittedName>
        <fullName evidence="1">Uncharacterized protein</fullName>
    </submittedName>
</protein>
<proteinExistence type="predicted"/>